<protein>
    <submittedName>
        <fullName evidence="2">DUF1992 domain-containing protein</fullName>
    </submittedName>
</protein>
<dbReference type="InterPro" id="IPR018961">
    <property type="entry name" value="DnaJ_homolog_subfam-C_membr-28"/>
</dbReference>
<dbReference type="PANTHER" id="PTHR39158">
    <property type="entry name" value="OS08G0560600 PROTEIN"/>
    <property type="match status" value="1"/>
</dbReference>
<evidence type="ECO:0000313" key="2">
    <source>
        <dbReference type="EMBL" id="RAZ75396.1"/>
    </source>
</evidence>
<dbReference type="PANTHER" id="PTHR39158:SF1">
    <property type="entry name" value="DNAJ HOMOLOG SUBFAMILY C MEMBER 28"/>
    <property type="match status" value="1"/>
</dbReference>
<gene>
    <name evidence="2" type="ORF">DP120_13530</name>
</gene>
<dbReference type="InterPro" id="IPR052573">
    <property type="entry name" value="DnaJ_C_subfamily_28"/>
</dbReference>
<dbReference type="Proteomes" id="UP000251002">
    <property type="component" value="Unassembled WGS sequence"/>
</dbReference>
<accession>A0A365KQE8</accession>
<dbReference type="EMBL" id="QLZR01000006">
    <property type="protein sequence ID" value="RAZ75396.1"/>
    <property type="molecule type" value="Genomic_DNA"/>
</dbReference>
<organism evidence="2 3">
    <name type="scientific">Planococcus halotolerans</name>
    <dbReference type="NCBI Taxonomy" id="2233542"/>
    <lineage>
        <taxon>Bacteria</taxon>
        <taxon>Bacillati</taxon>
        <taxon>Bacillota</taxon>
        <taxon>Bacilli</taxon>
        <taxon>Bacillales</taxon>
        <taxon>Caryophanaceae</taxon>
        <taxon>Planococcus</taxon>
    </lineage>
</organism>
<dbReference type="RefSeq" id="WP_112224207.1">
    <property type="nucleotide sequence ID" value="NZ_CP047673.1"/>
</dbReference>
<sequence length="128" mass="14655">MAEEKQEIRTDLIGEILKEYEKTGGMDNLPGAGKPLPAEYFSGDLFQHFQRIANEAGYKPHWLKLQHEIRDQIQGVLEQLQAGKKKDLPLRLASINEKIHEFNKSCPLPLQKGSVTLENISRMASRWE</sequence>
<comment type="caution">
    <text evidence="2">The sequence shown here is derived from an EMBL/GenBank/DDBJ whole genome shotgun (WGS) entry which is preliminary data.</text>
</comment>
<dbReference type="Pfam" id="PF09350">
    <property type="entry name" value="DJC28_CD"/>
    <property type="match status" value="1"/>
</dbReference>
<feature type="domain" description="DnaJ homologue subfamily C member 28 conserved" evidence="1">
    <location>
        <begin position="18"/>
        <end position="74"/>
    </location>
</feature>
<dbReference type="AlphaFoldDB" id="A0A365KQE8"/>
<evidence type="ECO:0000313" key="3">
    <source>
        <dbReference type="Proteomes" id="UP000251002"/>
    </source>
</evidence>
<proteinExistence type="predicted"/>
<name>A0A365KQE8_9BACL</name>
<evidence type="ECO:0000259" key="1">
    <source>
        <dbReference type="Pfam" id="PF09350"/>
    </source>
</evidence>
<keyword evidence="3" id="KW-1185">Reference proteome</keyword>
<reference evidence="2 3" key="1">
    <citation type="submission" date="2018-06" db="EMBL/GenBank/DDBJ databases">
        <title>The draft genome sequences of strains SCU63 and S1.</title>
        <authorList>
            <person name="Gan L."/>
        </authorList>
    </citation>
    <scope>NUCLEOTIDE SEQUENCE [LARGE SCALE GENOMIC DNA]</scope>
    <source>
        <strain evidence="2 3">SCU63</strain>
    </source>
</reference>